<accession>A0A1S6U609</accession>
<keyword evidence="2" id="KW-1185">Reference proteome</keyword>
<proteinExistence type="predicted"/>
<dbReference type="RefSeq" id="WP_078424235.1">
    <property type="nucleotide sequence ID" value="NZ_CP017258.1"/>
</dbReference>
<organism evidence="1 2">
    <name type="scientific">Campylobacter pinnipediorum subsp. caledonicus</name>
    <dbReference type="NCBI Taxonomy" id="1874362"/>
    <lineage>
        <taxon>Bacteria</taxon>
        <taxon>Pseudomonadati</taxon>
        <taxon>Campylobacterota</taxon>
        <taxon>Epsilonproteobacteria</taxon>
        <taxon>Campylobacterales</taxon>
        <taxon>Campylobacteraceae</taxon>
        <taxon>Campylobacter</taxon>
    </lineage>
</organism>
<evidence type="ECO:0000313" key="1">
    <source>
        <dbReference type="EMBL" id="AQW87115.1"/>
    </source>
</evidence>
<dbReference type="EMBL" id="CP017258">
    <property type="protein sequence ID" value="AQW87115.1"/>
    <property type="molecule type" value="Genomic_DNA"/>
</dbReference>
<sequence length="126" mass="15288">MREFIPIQYFDLSNTTKKDIQNLYYRDKQIGRTDRFMIENGQLLVHNDYKCPHFHKVADLYYKALECANSQRELAKFVAKQTGKDINTVYFYFRNFRFKNPDFAQQICNLLKRFIKENNLFGDYDE</sequence>
<name>A0A1S6U609_9BACT</name>
<dbReference type="AlphaFoldDB" id="A0A1S6U609"/>
<gene>
    <name evidence="1" type="ORF">CPIN18021_0268</name>
</gene>
<evidence type="ECO:0000313" key="2">
    <source>
        <dbReference type="Proteomes" id="UP000190868"/>
    </source>
</evidence>
<protein>
    <submittedName>
        <fullName evidence="1">Uncharacterized protein</fullName>
    </submittedName>
</protein>
<reference evidence="2" key="1">
    <citation type="submission" date="2016-09" db="EMBL/GenBank/DDBJ databases">
        <title>Comparative genomics of the Campylobacter concisus group.</title>
        <authorList>
            <person name="Miller W.G."/>
            <person name="Yee E."/>
            <person name="Chapman M.H."/>
            <person name="Huynh S."/>
            <person name="Bono J.L."/>
            <person name="On S.L.W."/>
            <person name="StLeger J."/>
            <person name="Foster G."/>
            <person name="Parker C.T."/>
        </authorList>
    </citation>
    <scope>NUCLEOTIDE SEQUENCE [LARGE SCALE GENOMIC DNA]</scope>
    <source>
        <strain evidence="2">RM18021</strain>
    </source>
</reference>
<dbReference type="Proteomes" id="UP000190868">
    <property type="component" value="Chromosome"/>
</dbReference>